<feature type="transmembrane region" description="Helical" evidence="1">
    <location>
        <begin position="144"/>
        <end position="169"/>
    </location>
</feature>
<evidence type="ECO:0008006" key="4">
    <source>
        <dbReference type="Google" id="ProtNLM"/>
    </source>
</evidence>
<organism evidence="2 3">
    <name type="scientific">Candidatus Uhrbacteria bacterium RIFCSPLOWO2_01_FULL_47_25</name>
    <dbReference type="NCBI Taxonomy" id="1802402"/>
    <lineage>
        <taxon>Bacteria</taxon>
        <taxon>Candidatus Uhriibacteriota</taxon>
    </lineage>
</organism>
<evidence type="ECO:0000256" key="1">
    <source>
        <dbReference type="SAM" id="Phobius"/>
    </source>
</evidence>
<feature type="transmembrane region" description="Helical" evidence="1">
    <location>
        <begin position="96"/>
        <end position="117"/>
    </location>
</feature>
<proteinExistence type="predicted"/>
<dbReference type="Proteomes" id="UP000176846">
    <property type="component" value="Unassembled WGS sequence"/>
</dbReference>
<gene>
    <name evidence="2" type="ORF">A2936_00890</name>
</gene>
<keyword evidence="1" id="KW-0812">Transmembrane</keyword>
<feature type="transmembrane region" description="Helical" evidence="1">
    <location>
        <begin position="207"/>
        <end position="229"/>
    </location>
</feature>
<dbReference type="EMBL" id="MGEK01000033">
    <property type="protein sequence ID" value="OGL81141.1"/>
    <property type="molecule type" value="Genomic_DNA"/>
</dbReference>
<keyword evidence="1" id="KW-1133">Transmembrane helix</keyword>
<dbReference type="AlphaFoldDB" id="A0A1F7US70"/>
<feature type="transmembrane region" description="Helical" evidence="1">
    <location>
        <begin position="181"/>
        <end position="201"/>
    </location>
</feature>
<reference evidence="2 3" key="1">
    <citation type="journal article" date="2016" name="Nat. Commun.">
        <title>Thousands of microbial genomes shed light on interconnected biogeochemical processes in an aquifer system.</title>
        <authorList>
            <person name="Anantharaman K."/>
            <person name="Brown C.T."/>
            <person name="Hug L.A."/>
            <person name="Sharon I."/>
            <person name="Castelle C.J."/>
            <person name="Probst A.J."/>
            <person name="Thomas B.C."/>
            <person name="Singh A."/>
            <person name="Wilkins M.J."/>
            <person name="Karaoz U."/>
            <person name="Brodie E.L."/>
            <person name="Williams K.H."/>
            <person name="Hubbard S.S."/>
            <person name="Banfield J.F."/>
        </authorList>
    </citation>
    <scope>NUCLEOTIDE SEQUENCE [LARGE SCALE GENOMIC DNA]</scope>
</reference>
<sequence length="236" mass="26397">MIPIVSLTNLISAIVSIVIGGNLLVAYRRNHNVAVFWFILFYLAFAVSWLIAAAPELVLKDPYAVMASSIVAFFFQYLAYFAVIQVPFIFLRKREWGAIASALIAMTGIIFVIGRLYNLQPHSREIISNVFGTYIFWRPVFHPWLRVMTGVVGGGVAVFCAIIFFYLGWQDRSNRLVFARSMYLGSGTTILFIGSIIVYFISTTGAFFALSIASIFVIVGLLVIFKGILHEDRANP</sequence>
<name>A0A1F7US70_9BACT</name>
<keyword evidence="1" id="KW-0472">Membrane</keyword>
<comment type="caution">
    <text evidence="2">The sequence shown here is derived from an EMBL/GenBank/DDBJ whole genome shotgun (WGS) entry which is preliminary data.</text>
</comment>
<protein>
    <recommendedName>
        <fullName evidence="4">Histidine kinase N-terminal 7TM region domain-containing protein</fullName>
    </recommendedName>
</protein>
<feature type="transmembrane region" description="Helical" evidence="1">
    <location>
        <begin position="34"/>
        <end position="51"/>
    </location>
</feature>
<feature type="transmembrane region" description="Helical" evidence="1">
    <location>
        <begin position="6"/>
        <end position="27"/>
    </location>
</feature>
<accession>A0A1F7US70</accession>
<feature type="transmembrane region" description="Helical" evidence="1">
    <location>
        <begin position="63"/>
        <end position="84"/>
    </location>
</feature>
<evidence type="ECO:0000313" key="2">
    <source>
        <dbReference type="EMBL" id="OGL81141.1"/>
    </source>
</evidence>
<evidence type="ECO:0000313" key="3">
    <source>
        <dbReference type="Proteomes" id="UP000176846"/>
    </source>
</evidence>